<evidence type="ECO:0000256" key="4">
    <source>
        <dbReference type="ARBA" id="ARBA00022692"/>
    </source>
</evidence>
<dbReference type="STRING" id="655353.SAMN04488056_11343"/>
<keyword evidence="6 8" id="KW-0472">Membrane</keyword>
<gene>
    <name evidence="10" type="ORF">SAMN04488056_11343</name>
</gene>
<evidence type="ECO:0000256" key="7">
    <source>
        <dbReference type="SAM" id="MobiDB-lite"/>
    </source>
</evidence>
<reference evidence="10 11" key="1">
    <citation type="submission" date="2016-10" db="EMBL/GenBank/DDBJ databases">
        <authorList>
            <person name="de Groot N.N."/>
        </authorList>
    </citation>
    <scope>NUCLEOTIDE SEQUENCE [LARGE SCALE GENOMIC DNA]</scope>
    <source>
        <strain evidence="10 11">CGMCC 1.9157</strain>
    </source>
</reference>
<evidence type="ECO:0000313" key="10">
    <source>
        <dbReference type="EMBL" id="SFO80395.1"/>
    </source>
</evidence>
<protein>
    <submittedName>
        <fullName evidence="10">Membrane associated serine protease, rhomboid family</fullName>
    </submittedName>
</protein>
<dbReference type="InterPro" id="IPR022764">
    <property type="entry name" value="Peptidase_S54_rhomboid_dom"/>
</dbReference>
<dbReference type="Proteomes" id="UP000199236">
    <property type="component" value="Unassembled WGS sequence"/>
</dbReference>
<evidence type="ECO:0000256" key="8">
    <source>
        <dbReference type="SAM" id="Phobius"/>
    </source>
</evidence>
<feature type="transmembrane region" description="Helical" evidence="8">
    <location>
        <begin position="54"/>
        <end position="75"/>
    </location>
</feature>
<feature type="transmembrane region" description="Helical" evidence="8">
    <location>
        <begin position="223"/>
        <end position="242"/>
    </location>
</feature>
<dbReference type="GO" id="GO:0006508">
    <property type="term" value="P:proteolysis"/>
    <property type="evidence" value="ECO:0007669"/>
    <property type="project" value="UniProtKB-KW"/>
</dbReference>
<keyword evidence="4 8" id="KW-0812">Transmembrane</keyword>
<keyword evidence="10" id="KW-0378">Hydrolase</keyword>
<accession>A0A1I5K5Q6</accession>
<dbReference type="Pfam" id="PF01694">
    <property type="entry name" value="Rhomboid"/>
    <property type="match status" value="1"/>
</dbReference>
<feature type="compositionally biased region" description="Basic and acidic residues" evidence="7">
    <location>
        <begin position="255"/>
        <end position="271"/>
    </location>
</feature>
<organism evidence="10 11">
    <name type="scientific">Cohaesibacter marisflavi</name>
    <dbReference type="NCBI Taxonomy" id="655353"/>
    <lineage>
        <taxon>Bacteria</taxon>
        <taxon>Pseudomonadati</taxon>
        <taxon>Pseudomonadota</taxon>
        <taxon>Alphaproteobacteria</taxon>
        <taxon>Hyphomicrobiales</taxon>
        <taxon>Cohaesibacteraceae</taxon>
    </lineage>
</organism>
<dbReference type="GO" id="GO:0004252">
    <property type="term" value="F:serine-type endopeptidase activity"/>
    <property type="evidence" value="ECO:0007669"/>
    <property type="project" value="InterPro"/>
</dbReference>
<keyword evidence="11" id="KW-1185">Reference proteome</keyword>
<proteinExistence type="predicted"/>
<evidence type="ECO:0000256" key="3">
    <source>
        <dbReference type="ARBA" id="ARBA00022519"/>
    </source>
</evidence>
<feature type="transmembrane region" description="Helical" evidence="8">
    <location>
        <begin position="146"/>
        <end position="167"/>
    </location>
</feature>
<sequence>MALQPRGSWQMPPGMTPPKEPMFNLPTSVMVLAGIMLAIQAAQSFFLSFDQREWLILSFSFLPVRYGAAAQVFSFPGGVLGDIWTFVTYAFLHGGWMHVILNVVWMMIFATVIVRRIGNFNFAIFFVITAAAGALVHLVIHFGSQAPLVGVSAVLSGAMAASARFAFNGGMGGFSGLQGVNRYPCLSLKGLRRNPQAMGFLGIWLVLNLVFGMFSILGGGATIAWEAHLGGFIAGLLIFPYLDPYSRPPRKPKPPKKDPPKKRPDHLKVIK</sequence>
<dbReference type="GO" id="GO:0016020">
    <property type="term" value="C:membrane"/>
    <property type="evidence" value="ECO:0007669"/>
    <property type="project" value="UniProtKB-SubCell"/>
</dbReference>
<keyword evidence="5 8" id="KW-1133">Transmembrane helix</keyword>
<evidence type="ECO:0000256" key="2">
    <source>
        <dbReference type="ARBA" id="ARBA00022475"/>
    </source>
</evidence>
<evidence type="ECO:0000256" key="5">
    <source>
        <dbReference type="ARBA" id="ARBA00022989"/>
    </source>
</evidence>
<keyword evidence="10" id="KW-0645">Protease</keyword>
<comment type="subcellular location">
    <subcellularLocation>
        <location evidence="1">Membrane</location>
        <topology evidence="1">Multi-pass membrane protein</topology>
    </subcellularLocation>
</comment>
<feature type="transmembrane region" description="Helical" evidence="8">
    <location>
        <begin position="197"/>
        <end position="217"/>
    </location>
</feature>
<feature type="region of interest" description="Disordered" evidence="7">
    <location>
        <begin position="247"/>
        <end position="271"/>
    </location>
</feature>
<evidence type="ECO:0000256" key="1">
    <source>
        <dbReference type="ARBA" id="ARBA00004141"/>
    </source>
</evidence>
<name>A0A1I5K5Q6_9HYPH</name>
<feature type="domain" description="Peptidase S54 rhomboid" evidence="9">
    <location>
        <begin position="81"/>
        <end position="239"/>
    </location>
</feature>
<dbReference type="InterPro" id="IPR035952">
    <property type="entry name" value="Rhomboid-like_sf"/>
</dbReference>
<dbReference type="Gene3D" id="1.20.1540.10">
    <property type="entry name" value="Rhomboid-like"/>
    <property type="match status" value="1"/>
</dbReference>
<dbReference type="SUPFAM" id="SSF144091">
    <property type="entry name" value="Rhomboid-like"/>
    <property type="match status" value="1"/>
</dbReference>
<evidence type="ECO:0000256" key="6">
    <source>
        <dbReference type="ARBA" id="ARBA00023136"/>
    </source>
</evidence>
<dbReference type="PANTHER" id="PTHR43066">
    <property type="entry name" value="RHOMBOID-RELATED PROTEIN"/>
    <property type="match status" value="1"/>
</dbReference>
<dbReference type="AlphaFoldDB" id="A0A1I5K5Q6"/>
<keyword evidence="3" id="KW-0997">Cell inner membrane</keyword>
<feature type="transmembrane region" description="Helical" evidence="8">
    <location>
        <begin position="23"/>
        <end position="42"/>
    </location>
</feature>
<evidence type="ECO:0000313" key="11">
    <source>
        <dbReference type="Proteomes" id="UP000199236"/>
    </source>
</evidence>
<evidence type="ECO:0000259" key="9">
    <source>
        <dbReference type="Pfam" id="PF01694"/>
    </source>
</evidence>
<dbReference type="OrthoDB" id="9797190at2"/>
<dbReference type="EMBL" id="FOVR01000013">
    <property type="protein sequence ID" value="SFO80395.1"/>
    <property type="molecule type" value="Genomic_DNA"/>
</dbReference>
<dbReference type="PANTHER" id="PTHR43066:SF26">
    <property type="entry name" value="RHOMBOID PROTEASE GLPG"/>
    <property type="match status" value="1"/>
</dbReference>
<feature type="transmembrane region" description="Helical" evidence="8">
    <location>
        <begin position="120"/>
        <end position="140"/>
    </location>
</feature>
<keyword evidence="2" id="KW-1003">Cell membrane</keyword>